<dbReference type="AlphaFoldDB" id="A0A1F7HFR8"/>
<feature type="domain" description="ATP-grasp" evidence="2">
    <location>
        <begin position="42"/>
        <end position="298"/>
    </location>
</feature>
<organism evidence="3 4">
    <name type="scientific">Candidatus Roizmanbacteria bacterium RIFCSPHIGHO2_02_FULL_43_11</name>
    <dbReference type="NCBI Taxonomy" id="1802043"/>
    <lineage>
        <taxon>Bacteria</taxon>
        <taxon>Candidatus Roizmaniibacteriota</taxon>
    </lineage>
</organism>
<dbReference type="InterPro" id="IPR021109">
    <property type="entry name" value="Peptidase_aspartic_dom_sf"/>
</dbReference>
<dbReference type="Pfam" id="PF05618">
    <property type="entry name" value="Zn_protease"/>
    <property type="match status" value="1"/>
</dbReference>
<dbReference type="PANTHER" id="PTHR21621">
    <property type="entry name" value="RIBOSOMAL PROTEIN S6 MODIFICATION PROTEIN"/>
    <property type="match status" value="1"/>
</dbReference>
<dbReference type="PANTHER" id="PTHR21621:SF0">
    <property type="entry name" value="BETA-CITRYLGLUTAMATE SYNTHASE B-RELATED"/>
    <property type="match status" value="1"/>
</dbReference>
<dbReference type="GO" id="GO:0009432">
    <property type="term" value="P:SOS response"/>
    <property type="evidence" value="ECO:0007669"/>
    <property type="project" value="TreeGrafter"/>
</dbReference>
<accession>A0A1F7HFR8</accession>
<sequence length="475" mass="53211">MIANTIKNRSSILGINERNLHYIRMYNPRNAQAIADDKILTKEVLDKAEVPTTKILAVIKSPRQLDKFDFETLPKSFVIKPVFGVEGGGIEIVYNKDKQDNFICTGGRKMGLSALQNHMLRILEGQFSHNYSPDHVLIEERVKSHHKFRSYTYKGAPDVRVLVFRRIPVMAMVRWPTKESEGRANASRGAVASGIDIATGVTTHSLQEDRRGEMHLIEYVSSTNVRYAGFKIPFWERILQYAVTAAEVSGLGYCAVDFLIDRDLGPLVVELNARPGLRIQVANQDGLKWRLEQVQKIPVRSDAHAIRLGKDLFGGEIEEEIEAIAGKKIISLIQPVKVYYTHGRDGIVLKAKVDTGAGYSSIDTSIARQLGYKDAVNLYKKLDIPDILTSKKEALEAEERLKAAIAENTDVGIVNTHIITSSTGITLRIAVELQCKIDDRMFSIEANIRDRSQLEFPMILGQRALKGFLIDPSKK</sequence>
<protein>
    <recommendedName>
        <fullName evidence="2">ATP-grasp domain-containing protein</fullName>
    </recommendedName>
</protein>
<evidence type="ECO:0000313" key="3">
    <source>
        <dbReference type="EMBL" id="OGK29854.1"/>
    </source>
</evidence>
<dbReference type="Pfam" id="PF14397">
    <property type="entry name" value="ATPgrasp_ST"/>
    <property type="match status" value="1"/>
</dbReference>
<dbReference type="SUPFAM" id="SSF50630">
    <property type="entry name" value="Acid proteases"/>
    <property type="match status" value="1"/>
</dbReference>
<evidence type="ECO:0000313" key="4">
    <source>
        <dbReference type="Proteomes" id="UP000178098"/>
    </source>
</evidence>
<dbReference type="Gene3D" id="3.30.470.20">
    <property type="entry name" value="ATP-grasp fold, B domain"/>
    <property type="match status" value="2"/>
</dbReference>
<comment type="caution">
    <text evidence="3">The sequence shown here is derived from an EMBL/GenBank/DDBJ whole genome shotgun (WGS) entry which is preliminary data.</text>
</comment>
<keyword evidence="1" id="KW-0547">Nucleotide-binding</keyword>
<dbReference type="InterPro" id="IPR039523">
    <property type="entry name" value="RimK-rel_E_lig_ATP-grasp"/>
</dbReference>
<evidence type="ECO:0000259" key="2">
    <source>
        <dbReference type="PROSITE" id="PS50975"/>
    </source>
</evidence>
<dbReference type="GO" id="GO:0005737">
    <property type="term" value="C:cytoplasm"/>
    <property type="evidence" value="ECO:0007669"/>
    <property type="project" value="TreeGrafter"/>
</dbReference>
<dbReference type="InterPro" id="IPR011761">
    <property type="entry name" value="ATP-grasp"/>
</dbReference>
<reference evidence="3 4" key="1">
    <citation type="journal article" date="2016" name="Nat. Commun.">
        <title>Thousands of microbial genomes shed light on interconnected biogeochemical processes in an aquifer system.</title>
        <authorList>
            <person name="Anantharaman K."/>
            <person name="Brown C.T."/>
            <person name="Hug L.A."/>
            <person name="Sharon I."/>
            <person name="Castelle C.J."/>
            <person name="Probst A.J."/>
            <person name="Thomas B.C."/>
            <person name="Singh A."/>
            <person name="Wilkins M.J."/>
            <person name="Karaoz U."/>
            <person name="Brodie E.L."/>
            <person name="Williams K.H."/>
            <person name="Hubbard S.S."/>
            <person name="Banfield J.F."/>
        </authorList>
    </citation>
    <scope>NUCLEOTIDE SEQUENCE [LARGE SCALE GENOMIC DNA]</scope>
</reference>
<dbReference type="InterPro" id="IPR008503">
    <property type="entry name" value="Asp_endopeptidase"/>
</dbReference>
<dbReference type="GO" id="GO:0005524">
    <property type="term" value="F:ATP binding"/>
    <property type="evidence" value="ECO:0007669"/>
    <property type="project" value="UniProtKB-UniRule"/>
</dbReference>
<gene>
    <name evidence="3" type="ORF">A3D08_00720</name>
</gene>
<dbReference type="GO" id="GO:0018169">
    <property type="term" value="F:ribosomal S6-glutamic acid ligase activity"/>
    <property type="evidence" value="ECO:0007669"/>
    <property type="project" value="TreeGrafter"/>
</dbReference>
<evidence type="ECO:0000256" key="1">
    <source>
        <dbReference type="PROSITE-ProRule" id="PRU00409"/>
    </source>
</evidence>
<dbReference type="Gene3D" id="2.40.70.10">
    <property type="entry name" value="Acid Proteases"/>
    <property type="match status" value="1"/>
</dbReference>
<name>A0A1F7HFR8_9BACT</name>
<dbReference type="GO" id="GO:0046872">
    <property type="term" value="F:metal ion binding"/>
    <property type="evidence" value="ECO:0007669"/>
    <property type="project" value="InterPro"/>
</dbReference>
<dbReference type="Proteomes" id="UP000178098">
    <property type="component" value="Unassembled WGS sequence"/>
</dbReference>
<dbReference type="PROSITE" id="PS50975">
    <property type="entry name" value="ATP_GRASP"/>
    <property type="match status" value="1"/>
</dbReference>
<proteinExistence type="predicted"/>
<dbReference type="SUPFAM" id="SSF56059">
    <property type="entry name" value="Glutathione synthetase ATP-binding domain-like"/>
    <property type="match status" value="1"/>
</dbReference>
<dbReference type="EMBL" id="MFZT01000038">
    <property type="protein sequence ID" value="OGK29854.1"/>
    <property type="molecule type" value="Genomic_DNA"/>
</dbReference>
<keyword evidence="1" id="KW-0067">ATP-binding</keyword>